<feature type="region of interest" description="Disordered" evidence="1">
    <location>
        <begin position="32"/>
        <end position="51"/>
    </location>
</feature>
<name>A0A0K1PM10_9BACT</name>
<evidence type="ECO:0000256" key="1">
    <source>
        <dbReference type="SAM" id="MobiDB-lite"/>
    </source>
</evidence>
<sequence>MDTGHLLAQLRAVASSPLVVPEPEPFAPAAYSTARRAPPAADEVPCASSTT</sequence>
<gene>
    <name evidence="2" type="ORF">AKJ09_01224</name>
</gene>
<dbReference type="KEGG" id="llu:AKJ09_01224"/>
<dbReference type="AlphaFoldDB" id="A0A0K1PM10"/>
<dbReference type="EMBL" id="CP012333">
    <property type="protein sequence ID" value="AKU94560.1"/>
    <property type="molecule type" value="Genomic_DNA"/>
</dbReference>
<evidence type="ECO:0000313" key="2">
    <source>
        <dbReference type="EMBL" id="AKU94560.1"/>
    </source>
</evidence>
<keyword evidence="3" id="KW-1185">Reference proteome</keyword>
<dbReference type="STRING" id="1391654.AKJ09_01224"/>
<dbReference type="Proteomes" id="UP000064967">
    <property type="component" value="Chromosome"/>
</dbReference>
<accession>A0A0K1PM10</accession>
<reference evidence="2 3" key="1">
    <citation type="submission" date="2015-08" db="EMBL/GenBank/DDBJ databases">
        <authorList>
            <person name="Babu N.S."/>
            <person name="Beckwith C.J."/>
            <person name="Beseler K.G."/>
            <person name="Brison A."/>
            <person name="Carone J.V."/>
            <person name="Caskin T.P."/>
            <person name="Diamond M."/>
            <person name="Durham M.E."/>
            <person name="Foxe J.M."/>
            <person name="Go M."/>
            <person name="Henderson B.A."/>
            <person name="Jones I.B."/>
            <person name="McGettigan J.A."/>
            <person name="Micheletti S.J."/>
            <person name="Nasrallah M.E."/>
            <person name="Ortiz D."/>
            <person name="Piller C.R."/>
            <person name="Privatt S.R."/>
            <person name="Schneider S.L."/>
            <person name="Sharp S."/>
            <person name="Smith T.C."/>
            <person name="Stanton J.D."/>
            <person name="Ullery H.E."/>
            <person name="Wilson R.J."/>
            <person name="Serrano M.G."/>
            <person name="Buck G."/>
            <person name="Lee V."/>
            <person name="Wang Y."/>
            <person name="Carvalho R."/>
            <person name="Voegtly L."/>
            <person name="Shi R."/>
            <person name="Duckworth R."/>
            <person name="Johnson A."/>
            <person name="Loviza R."/>
            <person name="Walstead R."/>
            <person name="Shah Z."/>
            <person name="Kiflezghi M."/>
            <person name="Wade K."/>
            <person name="Ball S.L."/>
            <person name="Bradley K.W."/>
            <person name="Asai D.J."/>
            <person name="Bowman C.A."/>
            <person name="Russell D.A."/>
            <person name="Pope W.H."/>
            <person name="Jacobs-Sera D."/>
            <person name="Hendrix R.W."/>
            <person name="Hatfull G.F."/>
        </authorList>
    </citation>
    <scope>NUCLEOTIDE SEQUENCE [LARGE SCALE GENOMIC DNA]</scope>
    <source>
        <strain evidence="2 3">DSM 27648</strain>
    </source>
</reference>
<organism evidence="2 3">
    <name type="scientific">Labilithrix luteola</name>
    <dbReference type="NCBI Taxonomy" id="1391654"/>
    <lineage>
        <taxon>Bacteria</taxon>
        <taxon>Pseudomonadati</taxon>
        <taxon>Myxococcota</taxon>
        <taxon>Polyangia</taxon>
        <taxon>Polyangiales</taxon>
        <taxon>Labilitrichaceae</taxon>
        <taxon>Labilithrix</taxon>
    </lineage>
</organism>
<proteinExistence type="predicted"/>
<evidence type="ECO:0000313" key="3">
    <source>
        <dbReference type="Proteomes" id="UP000064967"/>
    </source>
</evidence>
<protein>
    <submittedName>
        <fullName evidence="2">Uncharacterized protein</fullName>
    </submittedName>
</protein>